<evidence type="ECO:0000256" key="7">
    <source>
        <dbReference type="HAMAP-Rule" id="MF_02065"/>
    </source>
</evidence>
<feature type="region of interest" description="Disordered" evidence="8">
    <location>
        <begin position="1"/>
        <end position="53"/>
    </location>
</feature>
<reference evidence="9 10" key="1">
    <citation type="submission" date="2011-04" db="EMBL/GenBank/DDBJ databases">
        <title>Complete sequence of Cellulomonas fimi ATCC 484.</title>
        <authorList>
            <consortium name="US DOE Joint Genome Institute"/>
            <person name="Lucas S."/>
            <person name="Han J."/>
            <person name="Lapidus A."/>
            <person name="Cheng J.-F."/>
            <person name="Goodwin L."/>
            <person name="Pitluck S."/>
            <person name="Peters L."/>
            <person name="Chertkov O."/>
            <person name="Detter J.C."/>
            <person name="Han C."/>
            <person name="Tapia R."/>
            <person name="Land M."/>
            <person name="Hauser L."/>
            <person name="Kyrpides N."/>
            <person name="Ivanova N."/>
            <person name="Ovchinnikova G."/>
            <person name="Pagani I."/>
            <person name="Mead D."/>
            <person name="Brumm P."/>
            <person name="Woyke T."/>
        </authorList>
    </citation>
    <scope>NUCLEOTIDE SEQUENCE [LARGE SCALE GENOMIC DNA]</scope>
    <source>
        <strain evidence="10">ATCC 484 / DSM 20113 / JCM 1341 / NBRC 15513 / NCIMB 8980 / NCTC 7547</strain>
    </source>
</reference>
<dbReference type="PANTHER" id="PTHR30518">
    <property type="entry name" value="ENDOLYTIC MUREIN TRANSGLYCOSYLASE"/>
    <property type="match status" value="1"/>
</dbReference>
<evidence type="ECO:0000256" key="2">
    <source>
        <dbReference type="ARBA" id="ARBA00022692"/>
    </source>
</evidence>
<dbReference type="STRING" id="590998.Celf_2009"/>
<dbReference type="EC" id="4.2.2.29" evidence="7"/>
<accession>F4H092</accession>
<dbReference type="HOGENOM" id="CLU_025574_4_0_11"/>
<comment type="subcellular location">
    <subcellularLocation>
        <location evidence="7">Cell inner membrane</location>
        <topology evidence="7">Single-pass membrane protein</topology>
    </subcellularLocation>
</comment>
<keyword evidence="1 7" id="KW-1003">Cell membrane</keyword>
<dbReference type="Gene3D" id="3.30.1490.480">
    <property type="entry name" value="Endolytic murein transglycosylase"/>
    <property type="match status" value="1"/>
</dbReference>
<keyword evidence="6 7" id="KW-0961">Cell wall biogenesis/degradation</keyword>
<dbReference type="KEGG" id="cfi:Celf_2009"/>
<dbReference type="GO" id="GO:0005886">
    <property type="term" value="C:plasma membrane"/>
    <property type="evidence" value="ECO:0007669"/>
    <property type="project" value="UniProtKB-SubCell"/>
</dbReference>
<gene>
    <name evidence="7" type="primary">mltG</name>
    <name evidence="9" type="ordered locus">Celf_2009</name>
</gene>
<name>F4H092_CELFA</name>
<dbReference type="GO" id="GO:0071555">
    <property type="term" value="P:cell wall organization"/>
    <property type="evidence" value="ECO:0007669"/>
    <property type="project" value="UniProtKB-KW"/>
</dbReference>
<evidence type="ECO:0000256" key="3">
    <source>
        <dbReference type="ARBA" id="ARBA00022989"/>
    </source>
</evidence>
<dbReference type="eggNOG" id="COG1559">
    <property type="taxonomic scope" value="Bacteria"/>
</dbReference>
<evidence type="ECO:0000256" key="6">
    <source>
        <dbReference type="ARBA" id="ARBA00023316"/>
    </source>
</evidence>
<dbReference type="RefSeq" id="WP_013771165.1">
    <property type="nucleotide sequence ID" value="NC_015514.1"/>
</dbReference>
<evidence type="ECO:0000256" key="1">
    <source>
        <dbReference type="ARBA" id="ARBA00022475"/>
    </source>
</evidence>
<comment type="function">
    <text evidence="7">Functions as a peptidoglycan terminase that cleaves nascent peptidoglycan strands endolytically to terminate their elongation.</text>
</comment>
<sequence>MSNSQTEWWAPVERGDQVSDLFGGDPSARRGAPAPESRRSRQRGKAKAERERKRRRRRSFGVLVVALVLFGGAAYVVSELMGGFFGGGQAESVEDYPGPGSGTAEITIEAGDAGGVIGQKLVDAGVIASVKPFTAAWTAEPQANSIQPGTYRLLQEMRAADALAALLAPSSRASFRLTIPEGLNAEQIYTKINEKTVTITVDQLRAAAADPAAIGLPAEAGGKIEGWLFPTTYDIPPDATATSVLQMMVAKMVEVLTAKGVPQDQWQTVLTKASIVEREGKLPEDRAKVARGIQNRLDQEMRLQVDATTSYGLGVTRAPTSAENQDPNNPYSTYVRIGLPPGPIASPGDVSLEAVLHPADGPWLFWVTVNPETGETLFTDDFAEHNANIKKLNDWLAEHGSE</sequence>
<keyword evidence="2 7" id="KW-0812">Transmembrane</keyword>
<dbReference type="Proteomes" id="UP000008460">
    <property type="component" value="Chromosome"/>
</dbReference>
<evidence type="ECO:0000256" key="8">
    <source>
        <dbReference type="SAM" id="MobiDB-lite"/>
    </source>
</evidence>
<feature type="site" description="Important for catalytic activity" evidence="7">
    <location>
        <position position="279"/>
    </location>
</feature>
<dbReference type="HAMAP" id="MF_02065">
    <property type="entry name" value="MltG"/>
    <property type="match status" value="1"/>
</dbReference>
<organism evidence="9 10">
    <name type="scientific">Cellulomonas fimi (strain ATCC 484 / DSM 20113 / JCM 1341 / CCUG 24087 / LMG 16345 / NBRC 15513 / NCIMB 8980 / NCTC 7547 / NRS-133)</name>
    <dbReference type="NCBI Taxonomy" id="590998"/>
    <lineage>
        <taxon>Bacteria</taxon>
        <taxon>Bacillati</taxon>
        <taxon>Actinomycetota</taxon>
        <taxon>Actinomycetes</taxon>
        <taxon>Micrococcales</taxon>
        <taxon>Cellulomonadaceae</taxon>
        <taxon>Cellulomonas</taxon>
    </lineage>
</organism>
<protein>
    <recommendedName>
        <fullName evidence="7">Endolytic murein transglycosylase</fullName>
        <ecNumber evidence="7">4.2.2.29</ecNumber>
    </recommendedName>
    <alternativeName>
        <fullName evidence="7">Peptidoglycan lytic transglycosylase</fullName>
    </alternativeName>
    <alternativeName>
        <fullName evidence="7">Peptidoglycan polymerization terminase</fullName>
    </alternativeName>
</protein>
<keyword evidence="4 7" id="KW-0472">Membrane</keyword>
<keyword evidence="7" id="KW-0997">Cell inner membrane</keyword>
<evidence type="ECO:0000256" key="4">
    <source>
        <dbReference type="ARBA" id="ARBA00023136"/>
    </source>
</evidence>
<dbReference type="GO" id="GO:0009252">
    <property type="term" value="P:peptidoglycan biosynthetic process"/>
    <property type="evidence" value="ECO:0007669"/>
    <property type="project" value="UniProtKB-UniRule"/>
</dbReference>
<evidence type="ECO:0000256" key="5">
    <source>
        <dbReference type="ARBA" id="ARBA00023239"/>
    </source>
</evidence>
<dbReference type="NCBIfam" id="TIGR00247">
    <property type="entry name" value="endolytic transglycosylase MltG"/>
    <property type="match status" value="1"/>
</dbReference>
<evidence type="ECO:0000313" key="9">
    <source>
        <dbReference type="EMBL" id="AEE46139.1"/>
    </source>
</evidence>
<proteinExistence type="inferred from homology"/>
<comment type="catalytic activity">
    <reaction evidence="7">
        <text>a peptidoglycan chain = a peptidoglycan chain with N-acetyl-1,6-anhydromuramyl-[peptide] at the reducing end + a peptidoglycan chain with N-acetylglucosamine at the non-reducing end.</text>
        <dbReference type="EC" id="4.2.2.29"/>
    </reaction>
</comment>
<dbReference type="AlphaFoldDB" id="F4H092"/>
<evidence type="ECO:0000313" key="10">
    <source>
        <dbReference type="Proteomes" id="UP000008460"/>
    </source>
</evidence>
<dbReference type="EMBL" id="CP002666">
    <property type="protein sequence ID" value="AEE46139.1"/>
    <property type="molecule type" value="Genomic_DNA"/>
</dbReference>
<keyword evidence="10" id="KW-1185">Reference proteome</keyword>
<dbReference type="PANTHER" id="PTHR30518:SF2">
    <property type="entry name" value="ENDOLYTIC MUREIN TRANSGLYCOSYLASE"/>
    <property type="match status" value="1"/>
</dbReference>
<keyword evidence="5 7" id="KW-0456">Lyase</keyword>
<comment type="similarity">
    <text evidence="7">Belongs to the transglycosylase MltG family.</text>
</comment>
<dbReference type="GO" id="GO:0008932">
    <property type="term" value="F:lytic endotransglycosylase activity"/>
    <property type="evidence" value="ECO:0007669"/>
    <property type="project" value="UniProtKB-UniRule"/>
</dbReference>
<keyword evidence="3 7" id="KW-1133">Transmembrane helix</keyword>
<feature type="transmembrane region" description="Helical" evidence="7">
    <location>
        <begin position="60"/>
        <end position="77"/>
    </location>
</feature>
<dbReference type="Pfam" id="PF02618">
    <property type="entry name" value="YceG"/>
    <property type="match status" value="1"/>
</dbReference>
<dbReference type="InterPro" id="IPR003770">
    <property type="entry name" value="MLTG-like"/>
</dbReference>